<evidence type="ECO:0000313" key="2">
    <source>
        <dbReference type="EMBL" id="RVT90936.1"/>
    </source>
</evidence>
<dbReference type="RefSeq" id="WP_127744951.1">
    <property type="nucleotide sequence ID" value="NZ_SACN01000002.1"/>
</dbReference>
<feature type="transmembrane region" description="Helical" evidence="1">
    <location>
        <begin position="143"/>
        <end position="165"/>
    </location>
</feature>
<dbReference type="EMBL" id="SACN01000002">
    <property type="protein sequence ID" value="RVT90936.1"/>
    <property type="molecule type" value="Genomic_DNA"/>
</dbReference>
<feature type="transmembrane region" description="Helical" evidence="1">
    <location>
        <begin position="186"/>
        <end position="212"/>
    </location>
</feature>
<dbReference type="Pfam" id="PF03929">
    <property type="entry name" value="PepSY_TM"/>
    <property type="match status" value="1"/>
</dbReference>
<protein>
    <submittedName>
        <fullName evidence="2">PepSY domain-containing protein</fullName>
    </submittedName>
</protein>
<feature type="transmembrane region" description="Helical" evidence="1">
    <location>
        <begin position="480"/>
        <end position="501"/>
    </location>
</feature>
<dbReference type="InterPro" id="IPR005625">
    <property type="entry name" value="PepSY-ass_TM"/>
</dbReference>
<dbReference type="OrthoDB" id="9776609at2"/>
<evidence type="ECO:0000256" key="1">
    <source>
        <dbReference type="SAM" id="Phobius"/>
    </source>
</evidence>
<feature type="transmembrane region" description="Helical" evidence="1">
    <location>
        <begin position="416"/>
        <end position="435"/>
    </location>
</feature>
<sequence length="521" mass="57984">MKDSFRQSMAWLHVWGGLVAGWVLFFIFVTGTLGYFHKEIDRWMRPELPLAGARMAPAQALERADHYLRQHAAGSDFWVVEMPDDRRQALQLAWGNGSPFGRDREQRVLDATGAFVPVATPRETGGGYALYRMHWKLHYLPQYAGLMIVGLFTMALFVILLTGIVTHKKIFADFFTFRPGKGQRSWLDLHNLLSVAALPFFLMISFSGLVFYMEFYMPAGVTANFGTMDRYWKALEPQRDVAPSGRSAPVLPLSGFAGAAAREWRGGMPDIILVRHPGDAAAEVMLIHDGSRTIMRNVYERLHYAAPDGALLERETARQSPVLGVRSALLGLHEGIFSGWWLRWLYFASGLLGCGMIATGLVLWTVKRQRKQNGRQSFGLRMVECLNIGTLAGLPVGIAAYFWANRLLPVDLTGRAAWEAHCLFLGWGAMLLWSSLRPARRAWIEVLGAAAGLFAGLPLLNMLTTDRHLGRTLPAADWALASFDLMALLAGICFAAAALHLHNRKRTPVRPVGRLGRKALA</sequence>
<organism evidence="2 3">
    <name type="scientific">Sphingomonas crocodyli</name>
    <dbReference type="NCBI Taxonomy" id="1979270"/>
    <lineage>
        <taxon>Bacteria</taxon>
        <taxon>Pseudomonadati</taxon>
        <taxon>Pseudomonadota</taxon>
        <taxon>Alphaproteobacteria</taxon>
        <taxon>Sphingomonadales</taxon>
        <taxon>Sphingomonadaceae</taxon>
        <taxon>Sphingomonas</taxon>
    </lineage>
</organism>
<dbReference type="PANTHER" id="PTHR34219:SF4">
    <property type="entry name" value="PEPSY DOMAIN-CONTAINING PROTEIN"/>
    <property type="match status" value="1"/>
</dbReference>
<feature type="transmembrane region" description="Helical" evidence="1">
    <location>
        <begin position="442"/>
        <end position="460"/>
    </location>
</feature>
<comment type="caution">
    <text evidence="2">The sequence shown here is derived from an EMBL/GenBank/DDBJ whole genome shotgun (WGS) entry which is preliminary data.</text>
</comment>
<name>A0A437M035_9SPHN</name>
<reference evidence="2 3" key="1">
    <citation type="submission" date="2019-01" db="EMBL/GenBank/DDBJ databases">
        <authorList>
            <person name="Chen W.-M."/>
        </authorList>
    </citation>
    <scope>NUCLEOTIDE SEQUENCE [LARGE SCALE GENOMIC DNA]</scope>
    <source>
        <strain evidence="2 3">CCP-7</strain>
    </source>
</reference>
<keyword evidence="1" id="KW-1133">Transmembrane helix</keyword>
<dbReference type="PANTHER" id="PTHR34219">
    <property type="entry name" value="IRON-REGULATED INNER MEMBRANE PROTEIN-RELATED"/>
    <property type="match status" value="1"/>
</dbReference>
<dbReference type="AlphaFoldDB" id="A0A437M035"/>
<keyword evidence="1" id="KW-0472">Membrane</keyword>
<gene>
    <name evidence="2" type="ORF">EOD43_15475</name>
</gene>
<feature type="transmembrane region" description="Helical" evidence="1">
    <location>
        <begin position="385"/>
        <end position="404"/>
    </location>
</feature>
<feature type="transmembrane region" description="Helical" evidence="1">
    <location>
        <begin position="12"/>
        <end position="36"/>
    </location>
</feature>
<accession>A0A437M035</accession>
<keyword evidence="1" id="KW-0812">Transmembrane</keyword>
<dbReference type="Proteomes" id="UP000282971">
    <property type="component" value="Unassembled WGS sequence"/>
</dbReference>
<evidence type="ECO:0000313" key="3">
    <source>
        <dbReference type="Proteomes" id="UP000282971"/>
    </source>
</evidence>
<feature type="transmembrane region" description="Helical" evidence="1">
    <location>
        <begin position="344"/>
        <end position="364"/>
    </location>
</feature>
<keyword evidence="3" id="KW-1185">Reference proteome</keyword>
<proteinExistence type="predicted"/>